<proteinExistence type="predicted"/>
<protein>
    <submittedName>
        <fullName evidence="1">Uncharacterized protein</fullName>
    </submittedName>
</protein>
<gene>
    <name evidence="1" type="ORF">POPTR_006G271586v4</name>
</gene>
<name>A0ACC0SWQ7_POPTR</name>
<accession>A0ACC0SWQ7</accession>
<organism evidence="1 2">
    <name type="scientific">Populus trichocarpa</name>
    <name type="common">Western balsam poplar</name>
    <name type="synonym">Populus balsamifera subsp. trichocarpa</name>
    <dbReference type="NCBI Taxonomy" id="3694"/>
    <lineage>
        <taxon>Eukaryota</taxon>
        <taxon>Viridiplantae</taxon>
        <taxon>Streptophyta</taxon>
        <taxon>Embryophyta</taxon>
        <taxon>Tracheophyta</taxon>
        <taxon>Spermatophyta</taxon>
        <taxon>Magnoliopsida</taxon>
        <taxon>eudicotyledons</taxon>
        <taxon>Gunneridae</taxon>
        <taxon>Pentapetalae</taxon>
        <taxon>rosids</taxon>
        <taxon>fabids</taxon>
        <taxon>Malpighiales</taxon>
        <taxon>Salicaceae</taxon>
        <taxon>Saliceae</taxon>
        <taxon>Populus</taxon>
    </lineage>
</organism>
<reference evidence="1 2" key="1">
    <citation type="journal article" date="2006" name="Science">
        <title>The genome of black cottonwood, Populus trichocarpa (Torr. &amp; Gray).</title>
        <authorList>
            <person name="Tuskan G.A."/>
            <person name="Difazio S."/>
            <person name="Jansson S."/>
            <person name="Bohlmann J."/>
            <person name="Grigoriev I."/>
            <person name="Hellsten U."/>
            <person name="Putnam N."/>
            <person name="Ralph S."/>
            <person name="Rombauts S."/>
            <person name="Salamov A."/>
            <person name="Schein J."/>
            <person name="Sterck L."/>
            <person name="Aerts A."/>
            <person name="Bhalerao R.R."/>
            <person name="Bhalerao R.P."/>
            <person name="Blaudez D."/>
            <person name="Boerjan W."/>
            <person name="Brun A."/>
            <person name="Brunner A."/>
            <person name="Busov V."/>
            <person name="Campbell M."/>
            <person name="Carlson J."/>
            <person name="Chalot M."/>
            <person name="Chapman J."/>
            <person name="Chen G.L."/>
            <person name="Cooper D."/>
            <person name="Coutinho P.M."/>
            <person name="Couturier J."/>
            <person name="Covert S."/>
            <person name="Cronk Q."/>
            <person name="Cunningham R."/>
            <person name="Davis J."/>
            <person name="Degroeve S."/>
            <person name="Dejardin A."/>
            <person name="Depamphilis C."/>
            <person name="Detter J."/>
            <person name="Dirks B."/>
            <person name="Dubchak I."/>
            <person name="Duplessis S."/>
            <person name="Ehlting J."/>
            <person name="Ellis B."/>
            <person name="Gendler K."/>
            <person name="Goodstein D."/>
            <person name="Gribskov M."/>
            <person name="Grimwood J."/>
            <person name="Groover A."/>
            <person name="Gunter L."/>
            <person name="Hamberger B."/>
            <person name="Heinze B."/>
            <person name="Helariutta Y."/>
            <person name="Henrissat B."/>
            <person name="Holligan D."/>
            <person name="Holt R."/>
            <person name="Huang W."/>
            <person name="Islam-Faridi N."/>
            <person name="Jones S."/>
            <person name="Jones-Rhoades M."/>
            <person name="Jorgensen R."/>
            <person name="Joshi C."/>
            <person name="Kangasjarvi J."/>
            <person name="Karlsson J."/>
            <person name="Kelleher C."/>
            <person name="Kirkpatrick R."/>
            <person name="Kirst M."/>
            <person name="Kohler A."/>
            <person name="Kalluri U."/>
            <person name="Larimer F."/>
            <person name="Leebens-Mack J."/>
            <person name="Leple J.C."/>
            <person name="Locascio P."/>
            <person name="Lou Y."/>
            <person name="Lucas S."/>
            <person name="Martin F."/>
            <person name="Montanini B."/>
            <person name="Napoli C."/>
            <person name="Nelson D.R."/>
            <person name="Nelson C."/>
            <person name="Nieminen K."/>
            <person name="Nilsson O."/>
            <person name="Pereda V."/>
            <person name="Peter G."/>
            <person name="Philippe R."/>
            <person name="Pilate G."/>
            <person name="Poliakov A."/>
            <person name="Razumovskaya J."/>
            <person name="Richardson P."/>
            <person name="Rinaldi C."/>
            <person name="Ritland K."/>
            <person name="Rouze P."/>
            <person name="Ryaboy D."/>
            <person name="Schmutz J."/>
            <person name="Schrader J."/>
            <person name="Segerman B."/>
            <person name="Shin H."/>
            <person name="Siddiqui A."/>
            <person name="Sterky F."/>
            <person name="Terry A."/>
            <person name="Tsai C.J."/>
            <person name="Uberbacher E."/>
            <person name="Unneberg P."/>
            <person name="Vahala J."/>
            <person name="Wall K."/>
            <person name="Wessler S."/>
            <person name="Yang G."/>
            <person name="Yin T."/>
            <person name="Douglas C."/>
            <person name="Marra M."/>
            <person name="Sandberg G."/>
            <person name="Van de Peer Y."/>
            <person name="Rokhsar D."/>
        </authorList>
    </citation>
    <scope>NUCLEOTIDE SEQUENCE [LARGE SCALE GENOMIC DNA]</scope>
    <source>
        <strain evidence="2">cv. Nisqually</strain>
    </source>
</reference>
<dbReference type="Proteomes" id="UP000006729">
    <property type="component" value="Chromosome 6"/>
</dbReference>
<keyword evidence="2" id="KW-1185">Reference proteome</keyword>
<evidence type="ECO:0000313" key="1">
    <source>
        <dbReference type="EMBL" id="KAI9393693.1"/>
    </source>
</evidence>
<dbReference type="EMBL" id="CM009295">
    <property type="protein sequence ID" value="KAI9393693.1"/>
    <property type="molecule type" value="Genomic_DNA"/>
</dbReference>
<comment type="caution">
    <text evidence="1">The sequence shown here is derived from an EMBL/GenBank/DDBJ whole genome shotgun (WGS) entry which is preliminary data.</text>
</comment>
<evidence type="ECO:0000313" key="2">
    <source>
        <dbReference type="Proteomes" id="UP000006729"/>
    </source>
</evidence>
<sequence length="60" mass="6396">MMVFLSKLSSNIITSSIQFGSASAVYCSGFMPPGQPCMSLNTSLAKEEFLQVAGIGYCHD</sequence>